<accession>A0A2Z7AXQ1</accession>
<feature type="region of interest" description="Disordered" evidence="1">
    <location>
        <begin position="174"/>
        <end position="203"/>
    </location>
</feature>
<feature type="region of interest" description="Disordered" evidence="1">
    <location>
        <begin position="1"/>
        <end position="109"/>
    </location>
</feature>
<evidence type="ECO:0000313" key="2">
    <source>
        <dbReference type="EMBL" id="KZV26671.1"/>
    </source>
</evidence>
<keyword evidence="3" id="KW-1185">Reference proteome</keyword>
<sequence length="339" mass="38303">MAEARGAARNSAPQRRALLDSARPESNDRATSARSSAAHLQQRRPGHRASSGASTSQRCAMSRAPPCEGQRPSSRVKRCFRSHATNAHKRWAAASHKRRQAPQHERREAQHLALASASARDVYSHVIMGSPLDVDLIQLMPPRRRGRVSRKIPSESEGQNEEVQRIIPARRRGRQIDDEMPPRRRGRVSRKIPSESEGQNEEVQRIIPARRRGRQIDDEVDVLAASVDDMELIMTRFQRMNPQKFDGDENVSFYSKKSAMVSGPELFRCQRWLTALCIPMRFDDFRCDQDLRSVSGICCKSGLRCYVVLISKSDVVLVSETRVCLEIRSELALANVIDS</sequence>
<organism evidence="2 3">
    <name type="scientific">Dorcoceras hygrometricum</name>
    <dbReference type="NCBI Taxonomy" id="472368"/>
    <lineage>
        <taxon>Eukaryota</taxon>
        <taxon>Viridiplantae</taxon>
        <taxon>Streptophyta</taxon>
        <taxon>Embryophyta</taxon>
        <taxon>Tracheophyta</taxon>
        <taxon>Spermatophyta</taxon>
        <taxon>Magnoliopsida</taxon>
        <taxon>eudicotyledons</taxon>
        <taxon>Gunneridae</taxon>
        <taxon>Pentapetalae</taxon>
        <taxon>asterids</taxon>
        <taxon>lamiids</taxon>
        <taxon>Lamiales</taxon>
        <taxon>Gesneriaceae</taxon>
        <taxon>Didymocarpoideae</taxon>
        <taxon>Trichosporeae</taxon>
        <taxon>Loxocarpinae</taxon>
        <taxon>Dorcoceras</taxon>
    </lineage>
</organism>
<reference evidence="2 3" key="1">
    <citation type="journal article" date="2015" name="Proc. Natl. Acad. Sci. U.S.A.">
        <title>The resurrection genome of Boea hygrometrica: A blueprint for survival of dehydration.</title>
        <authorList>
            <person name="Xiao L."/>
            <person name="Yang G."/>
            <person name="Zhang L."/>
            <person name="Yang X."/>
            <person name="Zhao S."/>
            <person name="Ji Z."/>
            <person name="Zhou Q."/>
            <person name="Hu M."/>
            <person name="Wang Y."/>
            <person name="Chen M."/>
            <person name="Xu Y."/>
            <person name="Jin H."/>
            <person name="Xiao X."/>
            <person name="Hu G."/>
            <person name="Bao F."/>
            <person name="Hu Y."/>
            <person name="Wan P."/>
            <person name="Li L."/>
            <person name="Deng X."/>
            <person name="Kuang T."/>
            <person name="Xiang C."/>
            <person name="Zhu J.K."/>
            <person name="Oliver M.J."/>
            <person name="He Y."/>
        </authorList>
    </citation>
    <scope>NUCLEOTIDE SEQUENCE [LARGE SCALE GENOMIC DNA]</scope>
    <source>
        <strain evidence="3">cv. XS01</strain>
    </source>
</reference>
<dbReference type="EMBL" id="KV011177">
    <property type="protein sequence ID" value="KZV26671.1"/>
    <property type="molecule type" value="Genomic_DNA"/>
</dbReference>
<feature type="compositionally biased region" description="Basic residues" evidence="1">
    <location>
        <begin position="74"/>
        <end position="101"/>
    </location>
</feature>
<gene>
    <name evidence="2" type="ORF">F511_33532</name>
</gene>
<dbReference type="AlphaFoldDB" id="A0A2Z7AXQ1"/>
<feature type="compositionally biased region" description="Polar residues" evidence="1">
    <location>
        <begin position="29"/>
        <end position="39"/>
    </location>
</feature>
<evidence type="ECO:0000313" key="3">
    <source>
        <dbReference type="Proteomes" id="UP000250235"/>
    </source>
</evidence>
<protein>
    <submittedName>
        <fullName evidence="2">Uncharacterized protein</fullName>
    </submittedName>
</protein>
<proteinExistence type="predicted"/>
<name>A0A2Z7AXQ1_9LAMI</name>
<dbReference type="Proteomes" id="UP000250235">
    <property type="component" value="Unassembled WGS sequence"/>
</dbReference>
<evidence type="ECO:0000256" key="1">
    <source>
        <dbReference type="SAM" id="MobiDB-lite"/>
    </source>
</evidence>